<dbReference type="SUPFAM" id="SSF55174">
    <property type="entry name" value="Alpha-L RNA-binding motif"/>
    <property type="match status" value="1"/>
</dbReference>
<dbReference type="Gene3D" id="3.10.290.10">
    <property type="entry name" value="RNA-binding S4 domain"/>
    <property type="match status" value="1"/>
</dbReference>
<dbReference type="Pfam" id="PF01479">
    <property type="entry name" value="S4"/>
    <property type="match status" value="1"/>
</dbReference>
<dbReference type="Proteomes" id="UP000676917">
    <property type="component" value="Unassembled WGS sequence"/>
</dbReference>
<dbReference type="PROSITE" id="PS50889">
    <property type="entry name" value="S4"/>
    <property type="match status" value="1"/>
</dbReference>
<keyword evidence="4" id="KW-1185">Reference proteome</keyword>
<dbReference type="Pfam" id="PF21278">
    <property type="entry name" value="YlmH_1st"/>
    <property type="match status" value="1"/>
</dbReference>
<dbReference type="AlphaFoldDB" id="A0A919X736"/>
<organism evidence="3 4">
    <name type="scientific">Ornithinibacillus bavariensis</name>
    <dbReference type="NCBI Taxonomy" id="545502"/>
    <lineage>
        <taxon>Bacteria</taxon>
        <taxon>Bacillati</taxon>
        <taxon>Bacillota</taxon>
        <taxon>Bacilli</taxon>
        <taxon>Bacillales</taxon>
        <taxon>Bacillaceae</taxon>
        <taxon>Ornithinibacillus</taxon>
    </lineage>
</organism>
<dbReference type="CDD" id="cd00165">
    <property type="entry name" value="S4"/>
    <property type="match status" value="1"/>
</dbReference>
<evidence type="ECO:0000313" key="4">
    <source>
        <dbReference type="Proteomes" id="UP000676917"/>
    </source>
</evidence>
<dbReference type="Gene3D" id="3.30.70.330">
    <property type="match status" value="1"/>
</dbReference>
<gene>
    <name evidence="3" type="ORF">J43TS3_06890</name>
</gene>
<dbReference type="InterPro" id="IPR002942">
    <property type="entry name" value="S4_RNA-bd"/>
</dbReference>
<dbReference type="PANTHER" id="PTHR13633">
    <property type="entry name" value="MITOCHONDRIAL TRANSCRIPTION RESCUE FACTOR 1"/>
    <property type="match status" value="1"/>
</dbReference>
<protein>
    <submittedName>
        <fullName evidence="3">RNA-binding protein</fullName>
    </submittedName>
</protein>
<dbReference type="GO" id="GO:0003723">
    <property type="term" value="F:RNA binding"/>
    <property type="evidence" value="ECO:0007669"/>
    <property type="project" value="UniProtKB-KW"/>
</dbReference>
<feature type="domain" description="RNA-binding S4" evidence="2">
    <location>
        <begin position="182"/>
        <end position="245"/>
    </location>
</feature>
<accession>A0A919X736</accession>
<dbReference type="InterPro" id="IPR040591">
    <property type="entry name" value="RqcP2_RBD"/>
</dbReference>
<dbReference type="RefSeq" id="WP_212919569.1">
    <property type="nucleotide sequence ID" value="NZ_BORP01000001.1"/>
</dbReference>
<sequence length="259" mass="29756">MDIYQHFRKEEQGFIDQALSWIEQVERTYQPRLTDFLDPREQQIMEMLIGTSREDLTLTFYGGGNYSERKRAIIAPYYEEITNASFQLILLEASFHEKFISISHRDVLGAFLSLGIKRQKAGDIVVESGKIQIIIDQEISPFVLMNLTGIKRATIKFAEVPLSNLLEKESIWLNMERTVSSLRLDTILKEIYSVSRTAAQDFIHKGLVKVNFRTVDDSKFVLREGDMISLRGKGRSKLVGINGQTKKDKYKITAARLEV</sequence>
<dbReference type="PANTHER" id="PTHR13633:SF3">
    <property type="entry name" value="MITOCHONDRIAL TRANSCRIPTION RESCUE FACTOR 1"/>
    <property type="match status" value="1"/>
</dbReference>
<evidence type="ECO:0000256" key="1">
    <source>
        <dbReference type="PROSITE-ProRule" id="PRU00182"/>
    </source>
</evidence>
<evidence type="ECO:0000259" key="2">
    <source>
        <dbReference type="SMART" id="SM00363"/>
    </source>
</evidence>
<dbReference type="InterPro" id="IPR012677">
    <property type="entry name" value="Nucleotide-bd_a/b_plait_sf"/>
</dbReference>
<dbReference type="EMBL" id="BORP01000001">
    <property type="protein sequence ID" value="GIO26078.1"/>
    <property type="molecule type" value="Genomic_DNA"/>
</dbReference>
<reference evidence="3" key="1">
    <citation type="submission" date="2021-03" db="EMBL/GenBank/DDBJ databases">
        <title>Antimicrobial resistance genes in bacteria isolated from Japanese honey, and their potential for conferring macrolide and lincosamide resistance in the American foulbrood pathogen Paenibacillus larvae.</title>
        <authorList>
            <person name="Okamoto M."/>
            <person name="Kumagai M."/>
            <person name="Kanamori H."/>
            <person name="Takamatsu D."/>
        </authorList>
    </citation>
    <scope>NUCLEOTIDE SEQUENCE</scope>
    <source>
        <strain evidence="3">J43TS3</strain>
    </source>
</reference>
<dbReference type="Gene3D" id="3.30.1370.160">
    <property type="match status" value="1"/>
</dbReference>
<name>A0A919X736_9BACI</name>
<proteinExistence type="predicted"/>
<dbReference type="Pfam" id="PF17774">
    <property type="entry name" value="YlmH_RBD"/>
    <property type="match status" value="1"/>
</dbReference>
<comment type="caution">
    <text evidence="3">The sequence shown here is derived from an EMBL/GenBank/DDBJ whole genome shotgun (WGS) entry which is preliminary data.</text>
</comment>
<dbReference type="InterPro" id="IPR036986">
    <property type="entry name" value="S4_RNA-bd_sf"/>
</dbReference>
<dbReference type="SMART" id="SM00363">
    <property type="entry name" value="S4"/>
    <property type="match status" value="1"/>
</dbReference>
<evidence type="ECO:0000313" key="3">
    <source>
        <dbReference type="EMBL" id="GIO26078.1"/>
    </source>
</evidence>
<keyword evidence="1" id="KW-0694">RNA-binding</keyword>
<dbReference type="InterPro" id="IPR048443">
    <property type="entry name" value="RqcP2_N"/>
</dbReference>